<sequence length="153" mass="16958">MVPAPHTPPQANCQAKPSRGLELSILWPGDQLSPLLPSSTMIFVRATCVACEFGLLPPPGSNEAPLPSPLTRCQRRSQGESGLAPSPSRREAMLPWVSQRPWGEPEPLHSFQEQGAPSLPPLCVATKAEWETCFYLSLEEINRCHLFLLLEWY</sequence>
<proteinExistence type="predicted"/>
<gene>
    <name evidence="2" type="ORF">HJG60_009220</name>
</gene>
<name>A0A833YSI4_9CHIR</name>
<feature type="region of interest" description="Disordered" evidence="1">
    <location>
        <begin position="60"/>
        <end position="91"/>
    </location>
</feature>
<evidence type="ECO:0000256" key="1">
    <source>
        <dbReference type="SAM" id="MobiDB-lite"/>
    </source>
</evidence>
<reference evidence="2 3" key="1">
    <citation type="journal article" date="2020" name="Nature">
        <title>Six reference-quality genomes reveal evolution of bat adaptations.</title>
        <authorList>
            <person name="Jebb D."/>
            <person name="Huang Z."/>
            <person name="Pippel M."/>
            <person name="Hughes G.M."/>
            <person name="Lavrichenko K."/>
            <person name="Devanna P."/>
            <person name="Winkler S."/>
            <person name="Jermiin L.S."/>
            <person name="Skirmuntt E.C."/>
            <person name="Katzourakis A."/>
            <person name="Burkitt-Gray L."/>
            <person name="Ray D.A."/>
            <person name="Sullivan K.A.M."/>
            <person name="Roscito J.G."/>
            <person name="Kirilenko B.M."/>
            <person name="Davalos L.M."/>
            <person name="Corthals A.P."/>
            <person name="Power M.L."/>
            <person name="Jones G."/>
            <person name="Ransome R.D."/>
            <person name="Dechmann D.K.N."/>
            <person name="Locatelli A.G."/>
            <person name="Puechmaille S.J."/>
            <person name="Fedrigo O."/>
            <person name="Jarvis E.D."/>
            <person name="Hiller M."/>
            <person name="Vernes S.C."/>
            <person name="Myers E.W."/>
            <person name="Teeling E.C."/>
        </authorList>
    </citation>
    <scope>NUCLEOTIDE SEQUENCE [LARGE SCALE GENOMIC DNA]</scope>
    <source>
        <strain evidence="2">Bat1K_MPI-CBG_1</strain>
    </source>
</reference>
<evidence type="ECO:0000313" key="2">
    <source>
        <dbReference type="EMBL" id="KAF6078376.1"/>
    </source>
</evidence>
<comment type="caution">
    <text evidence="2">The sequence shown here is derived from an EMBL/GenBank/DDBJ whole genome shotgun (WGS) entry which is preliminary data.</text>
</comment>
<protein>
    <submittedName>
        <fullName evidence="2">Uncharacterized protein</fullName>
    </submittedName>
</protein>
<organism evidence="2 3">
    <name type="scientific">Phyllostomus discolor</name>
    <name type="common">pale spear-nosed bat</name>
    <dbReference type="NCBI Taxonomy" id="89673"/>
    <lineage>
        <taxon>Eukaryota</taxon>
        <taxon>Metazoa</taxon>
        <taxon>Chordata</taxon>
        <taxon>Craniata</taxon>
        <taxon>Vertebrata</taxon>
        <taxon>Euteleostomi</taxon>
        <taxon>Mammalia</taxon>
        <taxon>Eutheria</taxon>
        <taxon>Laurasiatheria</taxon>
        <taxon>Chiroptera</taxon>
        <taxon>Yangochiroptera</taxon>
        <taxon>Phyllostomidae</taxon>
        <taxon>Phyllostominae</taxon>
        <taxon>Phyllostomus</taxon>
    </lineage>
</organism>
<dbReference type="Proteomes" id="UP000664940">
    <property type="component" value="Unassembled WGS sequence"/>
</dbReference>
<accession>A0A833YSI4</accession>
<evidence type="ECO:0000313" key="3">
    <source>
        <dbReference type="Proteomes" id="UP000664940"/>
    </source>
</evidence>
<dbReference type="EMBL" id="JABVXQ010000014">
    <property type="protein sequence ID" value="KAF6078376.1"/>
    <property type="molecule type" value="Genomic_DNA"/>
</dbReference>
<dbReference type="AlphaFoldDB" id="A0A833YSI4"/>